<dbReference type="PANTHER" id="PTHR48063">
    <property type="entry name" value="LRR RECEPTOR-LIKE KINASE"/>
    <property type="match status" value="1"/>
</dbReference>
<dbReference type="Pfam" id="PF13855">
    <property type="entry name" value="LRR_8"/>
    <property type="match status" value="2"/>
</dbReference>
<evidence type="ECO:0000256" key="9">
    <source>
        <dbReference type="ARBA" id="ARBA00023136"/>
    </source>
</evidence>
<dbReference type="AlphaFoldDB" id="A0AAP0MM43"/>
<dbReference type="Gene3D" id="3.80.10.10">
    <property type="entry name" value="Ribonuclease Inhibitor"/>
    <property type="match status" value="5"/>
</dbReference>
<dbReference type="InterPro" id="IPR003591">
    <property type="entry name" value="Leu-rich_rpt_typical-subtyp"/>
</dbReference>
<keyword evidence="9" id="KW-0472">Membrane</keyword>
<evidence type="ECO:0000313" key="15">
    <source>
        <dbReference type="Proteomes" id="UP001428341"/>
    </source>
</evidence>
<evidence type="ECO:0000256" key="8">
    <source>
        <dbReference type="ARBA" id="ARBA00022989"/>
    </source>
</evidence>
<evidence type="ECO:0000256" key="5">
    <source>
        <dbReference type="ARBA" id="ARBA00022692"/>
    </source>
</evidence>
<dbReference type="SUPFAM" id="SSF52058">
    <property type="entry name" value="L domain-like"/>
    <property type="match status" value="1"/>
</dbReference>
<gene>
    <name evidence="14" type="ORF">WN944_002028</name>
</gene>
<comment type="subcellular location">
    <subcellularLocation>
        <location evidence="1">Cell membrane</location>
        <topology evidence="1">Single-pass type I membrane protein</topology>
    </subcellularLocation>
</comment>
<dbReference type="InterPro" id="IPR032675">
    <property type="entry name" value="LRR_dom_sf"/>
</dbReference>
<dbReference type="InterPro" id="IPR001611">
    <property type="entry name" value="Leu-rich_rpt"/>
</dbReference>
<evidence type="ECO:0000256" key="7">
    <source>
        <dbReference type="ARBA" id="ARBA00022737"/>
    </source>
</evidence>
<keyword evidence="8" id="KW-1133">Transmembrane helix</keyword>
<keyword evidence="5" id="KW-0812">Transmembrane</keyword>
<keyword evidence="3" id="KW-1003">Cell membrane</keyword>
<comment type="caution">
    <text evidence="14">The sequence shown here is derived from an EMBL/GenBank/DDBJ whole genome shotgun (WGS) entry which is preliminary data.</text>
</comment>
<sequence length="962" mass="106821">MSVVVAFLFLKLFVIATLNISICNGSSYVGCVESEREALLSFKQDLEDPSNRLATWIGDGDCCKWAGVICENFTGHVLELHLGNPWEDDHGQQAKESSKLVGKINPALLDFEHLIYLNLSYNDFKGIQIPRFLGSMGNLRFLDLSGAGFVGMIPNQIGNLSNLHYLNLRPNYLGGLYVEDLGWLSNLSLLENLDLSGVDLSKVSNGPLVTNALRSLLVLQLAGCQLSHFPPLSVANFSSLVTLDLSHNQFDNSLIATQPFGLRDLVFLDLSDNNFHGPIPDAIQNWTSVRHLDLSSNYLSDLLPDWLNKFSRLEYLSLSSNRLQGRIASVLLENLSSIQSLDLSFNELEWTIPRSFSRFCNLRSISLSGIQLSRQKVSQVLAIFSGCVSDVLESLDLSNTTLSGSLTNQIGKFKVLNSVDLSENSISGQVPWSLGKLSSLRYLDISNNQLNGTISEIHFANLSSLTVFYASGNSLALKANPNWVPVFQLEELDLRSCYLGPPFPNWLHSQNHLVNLDISDSGIVDTIPNRFWKSITQFNYLSLSNNQIHGEIPNLTEVCQFGTTLDLSANNLSGQLPLLASNVMVLDLSKNKLSGSILHFVCHETNGTRLTQIVNVEDNLLAGEIPDCWTNWRYLLVLRLDNNKFTGKLPTSLGALSLLRSLHLRKNNLSGILPESLGNCTELETIDIGENEFSGNVPVWIGERFSRMLILILRSNRFHGVFPLELCHLAFLRVLVLAGNNLSGTIPRCIGNFTAMSRFVGYGGIHPLQYTSDFSFPGKFFNITEQFVEEELITTKGVTFSYTDRPLGVVKNIDLSNNKFSGEIPAEITILRGLYSLNLSHNFFSGRIPVNMGAMKSVESLDFSYNRLQGEIPKSMVNLEFLSFINVSYNNLSGEVPDADQFTTFDSDSYIGNEYLCGLPLRKLCTVVDEKGGAKDGYGVGDELGWLYVSFSMGFIWWLFGL</sequence>
<dbReference type="SMART" id="SM00365">
    <property type="entry name" value="LRR_SD22"/>
    <property type="match status" value="3"/>
</dbReference>
<dbReference type="Proteomes" id="UP001428341">
    <property type="component" value="Unassembled WGS sequence"/>
</dbReference>
<proteinExistence type="inferred from homology"/>
<evidence type="ECO:0000256" key="1">
    <source>
        <dbReference type="ARBA" id="ARBA00004251"/>
    </source>
</evidence>
<name>A0AAP0MM43_9ROSI</name>
<keyword evidence="11" id="KW-0325">Glycoprotein</keyword>
<keyword evidence="7" id="KW-0677">Repeat</keyword>
<evidence type="ECO:0000259" key="13">
    <source>
        <dbReference type="Pfam" id="PF08263"/>
    </source>
</evidence>
<organism evidence="14 15">
    <name type="scientific">Citrus x changshan-huyou</name>
    <dbReference type="NCBI Taxonomy" id="2935761"/>
    <lineage>
        <taxon>Eukaryota</taxon>
        <taxon>Viridiplantae</taxon>
        <taxon>Streptophyta</taxon>
        <taxon>Embryophyta</taxon>
        <taxon>Tracheophyta</taxon>
        <taxon>Spermatophyta</taxon>
        <taxon>Magnoliopsida</taxon>
        <taxon>eudicotyledons</taxon>
        <taxon>Gunneridae</taxon>
        <taxon>Pentapetalae</taxon>
        <taxon>rosids</taxon>
        <taxon>malvids</taxon>
        <taxon>Sapindales</taxon>
        <taxon>Rutaceae</taxon>
        <taxon>Aurantioideae</taxon>
        <taxon>Citrus</taxon>
    </lineage>
</organism>
<evidence type="ECO:0000256" key="12">
    <source>
        <dbReference type="SAM" id="SignalP"/>
    </source>
</evidence>
<dbReference type="Pfam" id="PF00560">
    <property type="entry name" value="LRR_1"/>
    <property type="match status" value="7"/>
</dbReference>
<feature type="chain" id="PRO_5043013414" description="Leucine-rich repeat-containing N-terminal plant-type domain-containing protein" evidence="12">
    <location>
        <begin position="17"/>
        <end position="962"/>
    </location>
</feature>
<dbReference type="GO" id="GO:0005886">
    <property type="term" value="C:plasma membrane"/>
    <property type="evidence" value="ECO:0007669"/>
    <property type="project" value="UniProtKB-SubCell"/>
</dbReference>
<dbReference type="FunFam" id="3.80.10.10:FF:000383">
    <property type="entry name" value="Leucine-rich repeat receptor protein kinase EMS1"/>
    <property type="match status" value="1"/>
</dbReference>
<dbReference type="FunFam" id="3.80.10.10:FF:000213">
    <property type="entry name" value="Tyrosine-sulfated glycopeptide receptor 1"/>
    <property type="match status" value="1"/>
</dbReference>
<comment type="similarity">
    <text evidence="2">Belongs to the RLP family.</text>
</comment>
<evidence type="ECO:0000256" key="3">
    <source>
        <dbReference type="ARBA" id="ARBA00022475"/>
    </source>
</evidence>
<dbReference type="FunFam" id="3.80.10.10:FF:000111">
    <property type="entry name" value="LRR receptor-like serine/threonine-protein kinase ERECTA"/>
    <property type="match status" value="1"/>
</dbReference>
<evidence type="ECO:0000313" key="14">
    <source>
        <dbReference type="EMBL" id="KAK9209661.1"/>
    </source>
</evidence>
<dbReference type="SMART" id="SM00369">
    <property type="entry name" value="LRR_TYP"/>
    <property type="match status" value="10"/>
</dbReference>
<evidence type="ECO:0000256" key="10">
    <source>
        <dbReference type="ARBA" id="ARBA00023170"/>
    </source>
</evidence>
<reference evidence="14 15" key="1">
    <citation type="submission" date="2024-05" db="EMBL/GenBank/DDBJ databases">
        <title>Haplotype-resolved chromosome-level genome assembly of Huyou (Citrus changshanensis).</title>
        <authorList>
            <person name="Miao C."/>
            <person name="Chen W."/>
            <person name="Wu Y."/>
            <person name="Wang L."/>
            <person name="Zhao S."/>
            <person name="Grierson D."/>
            <person name="Xu C."/>
            <person name="Chen K."/>
        </authorList>
    </citation>
    <scope>NUCLEOTIDE SEQUENCE [LARGE SCALE GENOMIC DNA]</scope>
    <source>
        <strain evidence="14">01-14</strain>
        <tissue evidence="14">Leaf</tissue>
    </source>
</reference>
<dbReference type="SUPFAM" id="SSF52047">
    <property type="entry name" value="RNI-like"/>
    <property type="match status" value="2"/>
</dbReference>
<evidence type="ECO:0000256" key="4">
    <source>
        <dbReference type="ARBA" id="ARBA00022614"/>
    </source>
</evidence>
<dbReference type="InterPro" id="IPR046956">
    <property type="entry name" value="RLP23-like"/>
</dbReference>
<keyword evidence="15" id="KW-1185">Reference proteome</keyword>
<dbReference type="InterPro" id="IPR013210">
    <property type="entry name" value="LRR_N_plant-typ"/>
</dbReference>
<evidence type="ECO:0000256" key="2">
    <source>
        <dbReference type="ARBA" id="ARBA00009592"/>
    </source>
</evidence>
<keyword evidence="10" id="KW-0675">Receptor</keyword>
<accession>A0AAP0MM43</accession>
<evidence type="ECO:0000256" key="11">
    <source>
        <dbReference type="ARBA" id="ARBA00023180"/>
    </source>
</evidence>
<feature type="domain" description="Leucine-rich repeat-containing N-terminal plant-type" evidence="13">
    <location>
        <begin position="33"/>
        <end position="70"/>
    </location>
</feature>
<dbReference type="PANTHER" id="PTHR48063:SF98">
    <property type="entry name" value="LRR RECEPTOR-LIKE SERINE_THREONINE-PROTEIN KINASE FLS2"/>
    <property type="match status" value="1"/>
</dbReference>
<keyword evidence="4" id="KW-0433">Leucine-rich repeat</keyword>
<feature type="signal peptide" evidence="12">
    <location>
        <begin position="1"/>
        <end position="16"/>
    </location>
</feature>
<protein>
    <recommendedName>
        <fullName evidence="13">Leucine-rich repeat-containing N-terminal plant-type domain-containing protein</fullName>
    </recommendedName>
</protein>
<dbReference type="EMBL" id="JBCGBO010000004">
    <property type="protein sequence ID" value="KAK9209661.1"/>
    <property type="molecule type" value="Genomic_DNA"/>
</dbReference>
<dbReference type="Pfam" id="PF08263">
    <property type="entry name" value="LRRNT_2"/>
    <property type="match status" value="1"/>
</dbReference>
<evidence type="ECO:0000256" key="6">
    <source>
        <dbReference type="ARBA" id="ARBA00022729"/>
    </source>
</evidence>
<keyword evidence="6 12" id="KW-0732">Signal</keyword>